<evidence type="ECO:0000313" key="4">
    <source>
        <dbReference type="Proteomes" id="UP000476411"/>
    </source>
</evidence>
<accession>A0A6B9ZK21</accession>
<evidence type="ECO:0000259" key="1">
    <source>
        <dbReference type="Pfam" id="PF04738"/>
    </source>
</evidence>
<feature type="domain" description="Thiopeptide-type bacteriocin biosynthesis" evidence="2">
    <location>
        <begin position="760"/>
        <end position="1024"/>
    </location>
</feature>
<dbReference type="KEGG" id="chih:GWR21_22690"/>
<feature type="domain" description="Lantibiotic dehydratase N-terminal" evidence="1">
    <location>
        <begin position="42"/>
        <end position="693"/>
    </location>
</feature>
<dbReference type="RefSeq" id="WP_162333937.1">
    <property type="nucleotide sequence ID" value="NZ_CP048113.1"/>
</dbReference>
<dbReference type="NCBIfam" id="TIGR03891">
    <property type="entry name" value="thiopep_ocin"/>
    <property type="match status" value="1"/>
</dbReference>
<reference evidence="3 4" key="1">
    <citation type="submission" date="2020-01" db="EMBL/GenBank/DDBJ databases">
        <title>Complete genome sequence of Chitinophaga sp. H33E-04 isolated from quinoa roots.</title>
        <authorList>
            <person name="Weon H.-Y."/>
            <person name="Lee S.A."/>
        </authorList>
    </citation>
    <scope>NUCLEOTIDE SEQUENCE [LARGE SCALE GENOMIC DNA]</scope>
    <source>
        <strain evidence="3 4">H33E-04</strain>
    </source>
</reference>
<organism evidence="3 4">
    <name type="scientific">Chitinophaga agri</name>
    <dbReference type="NCBI Taxonomy" id="2703787"/>
    <lineage>
        <taxon>Bacteria</taxon>
        <taxon>Pseudomonadati</taxon>
        <taxon>Bacteroidota</taxon>
        <taxon>Chitinophagia</taxon>
        <taxon>Chitinophagales</taxon>
        <taxon>Chitinophagaceae</taxon>
        <taxon>Chitinophaga</taxon>
    </lineage>
</organism>
<keyword evidence="4" id="KW-1185">Reference proteome</keyword>
<dbReference type="InterPro" id="IPR006827">
    <property type="entry name" value="Lant_deHydtase_N"/>
</dbReference>
<dbReference type="Pfam" id="PF04738">
    <property type="entry name" value="Lant_dehydr_N"/>
    <property type="match status" value="1"/>
</dbReference>
<dbReference type="Pfam" id="PF14028">
    <property type="entry name" value="Lant_dehydr_C"/>
    <property type="match status" value="1"/>
</dbReference>
<gene>
    <name evidence="3" type="ORF">GWR21_22690</name>
</gene>
<dbReference type="Proteomes" id="UP000476411">
    <property type="component" value="Chromosome"/>
</dbReference>
<dbReference type="EMBL" id="CP048113">
    <property type="protein sequence ID" value="QHS62287.1"/>
    <property type="molecule type" value="Genomic_DNA"/>
</dbReference>
<evidence type="ECO:0000259" key="2">
    <source>
        <dbReference type="Pfam" id="PF14028"/>
    </source>
</evidence>
<dbReference type="AlphaFoldDB" id="A0A6B9ZK21"/>
<protein>
    <submittedName>
        <fullName evidence="3">Lantibiotic dehydratase</fullName>
    </submittedName>
</protein>
<name>A0A6B9ZK21_9BACT</name>
<sequence>MIIDKGFYLLRSPLMPVDFLTRFLQLPYVAMADEIKTVFSTPYLAEAIYIASPELSSELGKWQTGQLSNEKDIQKLVMSLFRYVLRMSTRCTPYGLFAGCSTGHIASSTDVYIQSADAHRKHCRLDMNYVAELAESIAAIPVVQAQLRYFPNNSIYRAGDTYRYAAFTVKNKFRQYDLTAVNYSSYLEAVLNKSAEGATLQTLSQHITDEEISEDEANGFIQELIASQILVSELEPTITGEEFFHVLTARTAELHGIQSVTHILSSIQQLLTIAVPGVSQYLKIHTLVRQLLPETKNKDLIQTDLFLSTATNTISQSVISEIQEQMTMLWKLSTVNKHPDLQQFCKHFIQRYEEQEVPLALALDTETGIGYGAYNSHYAAYAPLLEEISAGNSHSSETITWNNMRQFQLQRYMACMQQQQVEVTLTDEDINHLVSGENSPIPDSFYLMGSLVSQNAQTLDNGVYLFDFSSCGGPSAANLLGRFCHGDPELKTLVQECLREEADSQPDVIYAEIIHLPESRTGNILLRPQLRAYEIVYLGNGSVPADRQLPVTDLMVSVQQDRVILRSKHFNKRVIPRLSTAHNFTVGSLPIYKFLCDLQFQQLRHATGWQWQLPVTTSFLPRVRYGKIILQKCSWVIHSKEHPSLKKNDTPAKQVAAFSVIRAALRLPRYVTIAERDNELFIDLDNTACIQLLVTTLLKKEQLTLQEVLQTPDQCWVNGTAGRFTNEIIIPFKSIQQQQPPVLPSSQTTLPRRFQTGSEWLYVKIYTGVTTAEKVLKEVVFPLVKSLVERSIIDKWFFIRYTDPEDHLRIRFHHATDPVFWKTVLEELHEKISANIDPILIHKIQTDTYIREIERYGEQTMVLSENIFFYDSEAAIGCIDLLQGEEGEHFRWLLAIRGVDMLLQDFGYMLPKRAAYLKRLQQHFFREFGGSQTLQTQLNASYRKHMRQISSFLDPQQDTTNEIEEVALLLEKRSSHIQQAIRTVTVNTWDELLSSYIHMFLNRMFSSNQRKHEMVVYHFLSKYYESRLAMQKQQQAI</sequence>
<dbReference type="InterPro" id="IPR023809">
    <property type="entry name" value="Thiopep_bacteriocin_synth_dom"/>
</dbReference>
<proteinExistence type="predicted"/>
<evidence type="ECO:0000313" key="3">
    <source>
        <dbReference type="EMBL" id="QHS62287.1"/>
    </source>
</evidence>